<gene>
    <name evidence="1" type="ORF">J2S70_000480</name>
</gene>
<keyword evidence="2" id="KW-1185">Reference proteome</keyword>
<name>A0ABT9NES8_9ACTO</name>
<sequence length="115" mass="11566">MLSNAGAIGVTLLKAEKSRAKTIANAVGTAAITGFATTRTNAADRLATGAIATGINTGIALKGLEKSANAEGLQTGAKIGQLFAVFGLPLAIVTVGLRKGLERVVEHTRAGADHD</sequence>
<protein>
    <submittedName>
        <fullName evidence="1">Uncharacterized protein</fullName>
    </submittedName>
</protein>
<evidence type="ECO:0000313" key="1">
    <source>
        <dbReference type="EMBL" id="MDP9805898.1"/>
    </source>
</evidence>
<reference evidence="1 2" key="1">
    <citation type="submission" date="2023-07" db="EMBL/GenBank/DDBJ databases">
        <title>Sequencing the genomes of 1000 actinobacteria strains.</title>
        <authorList>
            <person name="Klenk H.-P."/>
        </authorList>
    </citation>
    <scope>NUCLEOTIDE SEQUENCE [LARGE SCALE GENOMIC DNA]</scope>
    <source>
        <strain evidence="1 2">DSM 17163</strain>
    </source>
</reference>
<proteinExistence type="predicted"/>
<dbReference type="Proteomes" id="UP001243212">
    <property type="component" value="Unassembled WGS sequence"/>
</dbReference>
<comment type="caution">
    <text evidence="1">The sequence shown here is derived from an EMBL/GenBank/DDBJ whole genome shotgun (WGS) entry which is preliminary data.</text>
</comment>
<organism evidence="1 2">
    <name type="scientific">Trueperella bonasi</name>
    <dbReference type="NCBI Taxonomy" id="312286"/>
    <lineage>
        <taxon>Bacteria</taxon>
        <taxon>Bacillati</taxon>
        <taxon>Actinomycetota</taxon>
        <taxon>Actinomycetes</taxon>
        <taxon>Actinomycetales</taxon>
        <taxon>Actinomycetaceae</taxon>
        <taxon>Trueperella</taxon>
    </lineage>
</organism>
<dbReference type="EMBL" id="JAUSQX010000001">
    <property type="protein sequence ID" value="MDP9805898.1"/>
    <property type="molecule type" value="Genomic_DNA"/>
</dbReference>
<accession>A0ABT9NES8</accession>
<evidence type="ECO:0000313" key="2">
    <source>
        <dbReference type="Proteomes" id="UP001243212"/>
    </source>
</evidence>
<dbReference type="RefSeq" id="WP_307682151.1">
    <property type="nucleotide sequence ID" value="NZ_JAUSQX010000001.1"/>
</dbReference>